<evidence type="ECO:0000256" key="1">
    <source>
        <dbReference type="ARBA" id="ARBA00004651"/>
    </source>
</evidence>
<name>A0ABQ6HX90_9MICO</name>
<keyword evidence="2 6" id="KW-0812">Transmembrane</keyword>
<dbReference type="InterPro" id="IPR020846">
    <property type="entry name" value="MFS_dom"/>
</dbReference>
<dbReference type="Gene3D" id="1.20.1250.20">
    <property type="entry name" value="MFS general substrate transporter like domains"/>
    <property type="match status" value="1"/>
</dbReference>
<evidence type="ECO:0000256" key="5">
    <source>
        <dbReference type="SAM" id="MobiDB-lite"/>
    </source>
</evidence>
<evidence type="ECO:0000313" key="8">
    <source>
        <dbReference type="EMBL" id="GMA22762.1"/>
    </source>
</evidence>
<dbReference type="PANTHER" id="PTHR23514:SF13">
    <property type="entry name" value="INNER MEMBRANE PROTEIN YBJJ"/>
    <property type="match status" value="1"/>
</dbReference>
<feature type="region of interest" description="Disordered" evidence="5">
    <location>
        <begin position="204"/>
        <end position="223"/>
    </location>
</feature>
<comment type="subcellular location">
    <subcellularLocation>
        <location evidence="1">Cell membrane</location>
        <topology evidence="1">Multi-pass membrane protein</topology>
    </subcellularLocation>
</comment>
<evidence type="ECO:0000256" key="4">
    <source>
        <dbReference type="ARBA" id="ARBA00023136"/>
    </source>
</evidence>
<evidence type="ECO:0000259" key="7">
    <source>
        <dbReference type="PROSITE" id="PS50850"/>
    </source>
</evidence>
<feature type="transmembrane region" description="Helical" evidence="6">
    <location>
        <begin position="149"/>
        <end position="172"/>
    </location>
</feature>
<evidence type="ECO:0000256" key="2">
    <source>
        <dbReference type="ARBA" id="ARBA00022692"/>
    </source>
</evidence>
<dbReference type="Proteomes" id="UP001157091">
    <property type="component" value="Unassembled WGS sequence"/>
</dbReference>
<feature type="compositionally biased region" description="Polar residues" evidence="5">
    <location>
        <begin position="256"/>
        <end position="268"/>
    </location>
</feature>
<feature type="region of interest" description="Disordered" evidence="5">
    <location>
        <begin position="256"/>
        <end position="285"/>
    </location>
</feature>
<evidence type="ECO:0000313" key="9">
    <source>
        <dbReference type="Proteomes" id="UP001157091"/>
    </source>
</evidence>
<evidence type="ECO:0000256" key="3">
    <source>
        <dbReference type="ARBA" id="ARBA00022989"/>
    </source>
</evidence>
<keyword evidence="4 6" id="KW-0472">Membrane</keyword>
<sequence>MRFESFRPHHAPPDALWPARLGLLGLFLLMGLTFSSWLARIPTVKAELGISTAELGVVLLAGSVGALATVAVAGAVVERVGGRAALSTAAVVAALAYVFLGLGPTVGSVALLTVGVLLNGVAFALANVPQNVETAGIERRLGRTVIPQFHAAFSVGAVVGSLLGAACAAGGVPLLVQFGVTAAIATVWRFLTFPVVVHDTARKSTRGPAVPAPATPDDARPPRRARLAASLGAWREPRTLLVGLVILAAALSEGSANDWLSSPSSTASVAPRPSGAWCSGRSWRR</sequence>
<dbReference type="PROSITE" id="PS50850">
    <property type="entry name" value="MFS"/>
    <property type="match status" value="1"/>
</dbReference>
<dbReference type="InterPro" id="IPR011701">
    <property type="entry name" value="MFS"/>
</dbReference>
<proteinExistence type="predicted"/>
<feature type="transmembrane region" description="Helical" evidence="6">
    <location>
        <begin position="21"/>
        <end position="39"/>
    </location>
</feature>
<accession>A0ABQ6HX90</accession>
<dbReference type="EMBL" id="BSUK01000001">
    <property type="protein sequence ID" value="GMA22762.1"/>
    <property type="molecule type" value="Genomic_DNA"/>
</dbReference>
<feature type="transmembrane region" description="Helical" evidence="6">
    <location>
        <begin position="84"/>
        <end position="103"/>
    </location>
</feature>
<feature type="transmembrane region" description="Helical" evidence="6">
    <location>
        <begin position="59"/>
        <end position="77"/>
    </location>
</feature>
<dbReference type="Pfam" id="PF07690">
    <property type="entry name" value="MFS_1"/>
    <property type="match status" value="1"/>
</dbReference>
<dbReference type="InterPro" id="IPR051788">
    <property type="entry name" value="MFS_Transporter"/>
</dbReference>
<gene>
    <name evidence="8" type="ORF">GCM10025864_05210</name>
</gene>
<feature type="domain" description="Major facilitator superfamily (MFS) profile" evidence="7">
    <location>
        <begin position="19"/>
        <end position="285"/>
    </location>
</feature>
<dbReference type="InterPro" id="IPR036259">
    <property type="entry name" value="MFS_trans_sf"/>
</dbReference>
<dbReference type="PANTHER" id="PTHR23514">
    <property type="entry name" value="BYPASS OF STOP CODON PROTEIN 6"/>
    <property type="match status" value="1"/>
</dbReference>
<feature type="transmembrane region" description="Helical" evidence="6">
    <location>
        <begin position="178"/>
        <end position="197"/>
    </location>
</feature>
<protein>
    <recommendedName>
        <fullName evidence="7">Major facilitator superfamily (MFS) profile domain-containing protein</fullName>
    </recommendedName>
</protein>
<evidence type="ECO:0000256" key="6">
    <source>
        <dbReference type="SAM" id="Phobius"/>
    </source>
</evidence>
<organism evidence="8 9">
    <name type="scientific">Luteimicrobium album</name>
    <dbReference type="NCBI Taxonomy" id="1054550"/>
    <lineage>
        <taxon>Bacteria</taxon>
        <taxon>Bacillati</taxon>
        <taxon>Actinomycetota</taxon>
        <taxon>Actinomycetes</taxon>
        <taxon>Micrococcales</taxon>
        <taxon>Luteimicrobium</taxon>
    </lineage>
</organism>
<comment type="caution">
    <text evidence="8">The sequence shown here is derived from an EMBL/GenBank/DDBJ whole genome shotgun (WGS) entry which is preliminary data.</text>
</comment>
<keyword evidence="3 6" id="KW-1133">Transmembrane helix</keyword>
<reference evidence="9" key="1">
    <citation type="journal article" date="2019" name="Int. J. Syst. Evol. Microbiol.">
        <title>The Global Catalogue of Microorganisms (GCM) 10K type strain sequencing project: providing services to taxonomists for standard genome sequencing and annotation.</title>
        <authorList>
            <consortium name="The Broad Institute Genomics Platform"/>
            <consortium name="The Broad Institute Genome Sequencing Center for Infectious Disease"/>
            <person name="Wu L."/>
            <person name="Ma J."/>
        </authorList>
    </citation>
    <scope>NUCLEOTIDE SEQUENCE [LARGE SCALE GENOMIC DNA]</scope>
    <source>
        <strain evidence="9">NBRC 106348</strain>
    </source>
</reference>
<dbReference type="SUPFAM" id="SSF103473">
    <property type="entry name" value="MFS general substrate transporter"/>
    <property type="match status" value="1"/>
</dbReference>
<keyword evidence="9" id="KW-1185">Reference proteome</keyword>
<feature type="transmembrane region" description="Helical" evidence="6">
    <location>
        <begin position="109"/>
        <end position="128"/>
    </location>
</feature>